<dbReference type="InterPro" id="IPR002477">
    <property type="entry name" value="Peptidoglycan-bd-like"/>
</dbReference>
<feature type="region of interest" description="Disordered" evidence="1">
    <location>
        <begin position="161"/>
        <end position="185"/>
    </location>
</feature>
<evidence type="ECO:0000259" key="2">
    <source>
        <dbReference type="Pfam" id="PF00182"/>
    </source>
</evidence>
<dbReference type="Pfam" id="PF01471">
    <property type="entry name" value="PG_binding_1"/>
    <property type="match status" value="1"/>
</dbReference>
<keyword evidence="5" id="KW-1185">Reference proteome</keyword>
<dbReference type="RefSeq" id="WP_267536207.1">
    <property type="nucleotide sequence ID" value="NZ_JAPNKA010000001.1"/>
</dbReference>
<name>A0ABT4A6U3_9BACT</name>
<gene>
    <name evidence="4" type="ORF">OV287_23155</name>
</gene>
<dbReference type="PANTHER" id="PTHR34408:SF1">
    <property type="entry name" value="GLYCOSYL HYDROLASE FAMILY 19 DOMAIN-CONTAINING PROTEIN HI_1415"/>
    <property type="match status" value="1"/>
</dbReference>
<dbReference type="Gene3D" id="1.10.530.10">
    <property type="match status" value="1"/>
</dbReference>
<feature type="domain" description="Glycoside hydrolase family 19 catalytic" evidence="2">
    <location>
        <begin position="178"/>
        <end position="232"/>
    </location>
</feature>
<dbReference type="InterPro" id="IPR036366">
    <property type="entry name" value="PGBDSf"/>
</dbReference>
<dbReference type="Proteomes" id="UP001207654">
    <property type="component" value="Unassembled WGS sequence"/>
</dbReference>
<sequence>MPTPTEIDTTFLQLTSLGQPLVLHKGSHGPLVIELQRRLIAAGFNPGPTDGFFGLQTEDAVQSFQQDRGMSVDGIVDSDTWRELGVHFRSPEGEAPEGPELSLEQLRTVMPNCSEMRATELLPHLNKAMTEADITTPQRQAAFLAQLAFVTGQLNLLEEPDSGEQYEGREDLGNVQPGDGSRYKGRGPLLLTGRANYRAAGKALGLDLENNPDLAANPEVGFRVAGWYWTSRDLNTVADNGDFEEVTRRFIGRDTVLPRHMVFYRRALAMLAH</sequence>
<dbReference type="InterPro" id="IPR023346">
    <property type="entry name" value="Lysozyme-like_dom_sf"/>
</dbReference>
<dbReference type="InterPro" id="IPR000726">
    <property type="entry name" value="Glyco_hydro_19_cat"/>
</dbReference>
<evidence type="ECO:0000259" key="3">
    <source>
        <dbReference type="Pfam" id="PF01471"/>
    </source>
</evidence>
<proteinExistence type="predicted"/>
<accession>A0ABT4A6U3</accession>
<reference evidence="4 5" key="1">
    <citation type="submission" date="2022-11" db="EMBL/GenBank/DDBJ databases">
        <title>Minimal conservation of predation-associated metabolite biosynthetic gene clusters underscores biosynthetic potential of Myxococcota including descriptions for ten novel species: Archangium lansinium sp. nov., Myxococcus landrumus sp. nov., Nannocystis bai.</title>
        <authorList>
            <person name="Ahearne A."/>
            <person name="Stevens C."/>
            <person name="Phillips K."/>
        </authorList>
    </citation>
    <scope>NUCLEOTIDE SEQUENCE [LARGE SCALE GENOMIC DNA]</scope>
    <source>
        <strain evidence="4 5">MIWBW</strain>
    </source>
</reference>
<evidence type="ECO:0000256" key="1">
    <source>
        <dbReference type="SAM" id="MobiDB-lite"/>
    </source>
</evidence>
<feature type="domain" description="Peptidoglycan binding-like" evidence="3">
    <location>
        <begin position="29"/>
        <end position="84"/>
    </location>
</feature>
<dbReference type="Gene3D" id="1.10.101.10">
    <property type="entry name" value="PGBD-like superfamily/PGBD"/>
    <property type="match status" value="1"/>
</dbReference>
<protein>
    <submittedName>
        <fullName evidence="4">Peptidoglycan-binding protein</fullName>
    </submittedName>
</protein>
<dbReference type="Pfam" id="PF00182">
    <property type="entry name" value="Glyco_hydro_19"/>
    <property type="match status" value="1"/>
</dbReference>
<evidence type="ECO:0000313" key="4">
    <source>
        <dbReference type="EMBL" id="MCY1077373.1"/>
    </source>
</evidence>
<organism evidence="4 5">
    <name type="scientific">Archangium lansingense</name>
    <dbReference type="NCBI Taxonomy" id="2995310"/>
    <lineage>
        <taxon>Bacteria</taxon>
        <taxon>Pseudomonadati</taxon>
        <taxon>Myxococcota</taxon>
        <taxon>Myxococcia</taxon>
        <taxon>Myxococcales</taxon>
        <taxon>Cystobacterineae</taxon>
        <taxon>Archangiaceae</taxon>
        <taxon>Archangium</taxon>
    </lineage>
</organism>
<dbReference type="EMBL" id="JAPNKA010000001">
    <property type="protein sequence ID" value="MCY1077373.1"/>
    <property type="molecule type" value="Genomic_DNA"/>
</dbReference>
<dbReference type="PANTHER" id="PTHR34408">
    <property type="entry name" value="FAMILY PROTEIN, PUTATIVE-RELATED"/>
    <property type="match status" value="1"/>
</dbReference>
<dbReference type="SUPFAM" id="SSF47090">
    <property type="entry name" value="PGBD-like"/>
    <property type="match status" value="1"/>
</dbReference>
<comment type="caution">
    <text evidence="4">The sequence shown here is derived from an EMBL/GenBank/DDBJ whole genome shotgun (WGS) entry which is preliminary data.</text>
</comment>
<dbReference type="InterPro" id="IPR036365">
    <property type="entry name" value="PGBD-like_sf"/>
</dbReference>
<dbReference type="SUPFAM" id="SSF53955">
    <property type="entry name" value="Lysozyme-like"/>
    <property type="match status" value="1"/>
</dbReference>
<dbReference type="InterPro" id="IPR052354">
    <property type="entry name" value="Cell_Wall_Dynamics_Protein"/>
</dbReference>
<evidence type="ECO:0000313" key="5">
    <source>
        <dbReference type="Proteomes" id="UP001207654"/>
    </source>
</evidence>